<comment type="caution">
    <text evidence="2">The sequence shown here is derived from an EMBL/GenBank/DDBJ whole genome shotgun (WGS) entry which is preliminary data.</text>
</comment>
<protein>
    <submittedName>
        <fullName evidence="2">Uncharacterized protein</fullName>
    </submittedName>
</protein>
<feature type="compositionally biased region" description="Polar residues" evidence="1">
    <location>
        <begin position="1"/>
        <end position="13"/>
    </location>
</feature>
<evidence type="ECO:0000256" key="1">
    <source>
        <dbReference type="SAM" id="MobiDB-lite"/>
    </source>
</evidence>
<dbReference type="PANTHER" id="PTHR11011:SF45">
    <property type="entry name" value="FATTY ACYL-COA REDUCTASE CG8306-RELATED"/>
    <property type="match status" value="1"/>
</dbReference>
<organism evidence="2 3">
    <name type="scientific">Lithocarpus litseifolius</name>
    <dbReference type="NCBI Taxonomy" id="425828"/>
    <lineage>
        <taxon>Eukaryota</taxon>
        <taxon>Viridiplantae</taxon>
        <taxon>Streptophyta</taxon>
        <taxon>Embryophyta</taxon>
        <taxon>Tracheophyta</taxon>
        <taxon>Spermatophyta</taxon>
        <taxon>Magnoliopsida</taxon>
        <taxon>eudicotyledons</taxon>
        <taxon>Gunneridae</taxon>
        <taxon>Pentapetalae</taxon>
        <taxon>rosids</taxon>
        <taxon>fabids</taxon>
        <taxon>Fagales</taxon>
        <taxon>Fagaceae</taxon>
        <taxon>Lithocarpus</taxon>
    </lineage>
</organism>
<feature type="region of interest" description="Disordered" evidence="1">
    <location>
        <begin position="1"/>
        <end position="42"/>
    </location>
</feature>
<keyword evidence="3" id="KW-1185">Reference proteome</keyword>
<proteinExistence type="predicted"/>
<name>A0AAW2D7L4_9ROSI</name>
<dbReference type="PANTHER" id="PTHR11011">
    <property type="entry name" value="MALE STERILITY PROTEIN 2-RELATED"/>
    <property type="match status" value="1"/>
</dbReference>
<dbReference type="AlphaFoldDB" id="A0AAW2D7L4"/>
<dbReference type="GO" id="GO:0010345">
    <property type="term" value="P:suberin biosynthetic process"/>
    <property type="evidence" value="ECO:0007669"/>
    <property type="project" value="TreeGrafter"/>
</dbReference>
<gene>
    <name evidence="2" type="ORF">SO802_008090</name>
</gene>
<evidence type="ECO:0000313" key="3">
    <source>
        <dbReference type="Proteomes" id="UP001459277"/>
    </source>
</evidence>
<dbReference type="Proteomes" id="UP001459277">
    <property type="component" value="Unassembled WGS sequence"/>
</dbReference>
<dbReference type="GO" id="GO:0035336">
    <property type="term" value="P:long-chain fatty-acyl-CoA metabolic process"/>
    <property type="evidence" value="ECO:0007669"/>
    <property type="project" value="TreeGrafter"/>
</dbReference>
<evidence type="ECO:0000313" key="2">
    <source>
        <dbReference type="EMBL" id="KAL0006588.1"/>
    </source>
</evidence>
<dbReference type="EMBL" id="JAZDWU010000003">
    <property type="protein sequence ID" value="KAL0006588.1"/>
    <property type="molecule type" value="Genomic_DNA"/>
</dbReference>
<sequence>MSRAASPSPSLPHTSEMEAWISKPGSPNRSEIGDGGLDLQASFSEPIGDRRWRLGAPSLHLRSSIRDPGSEIQAWISKPPSPIRSKMETSISDPIGDGGLVGEGEGEVAASDWVLLGRERERDGSLGLWVEDGVDGERARVKREWAGVGVREREESGGADGGGREVEVPLDMVVNASIAAIAKHGIAAKPELNIYHVGSSAVNPLLLHDLFKFSCDHFTCSPLMDSKGKNMCVNGMKCFSSMDNFSSYFSDEIAQRSGLMDTTITDSKLRGKLAIKCKKIVEHVVHLAKIYEPYMFDRGRILIP</sequence>
<dbReference type="InterPro" id="IPR026055">
    <property type="entry name" value="FAR"/>
</dbReference>
<reference evidence="2 3" key="1">
    <citation type="submission" date="2024-01" db="EMBL/GenBank/DDBJ databases">
        <title>A telomere-to-telomere, gap-free genome of sweet tea (Lithocarpus litseifolius).</title>
        <authorList>
            <person name="Zhou J."/>
        </authorList>
    </citation>
    <scope>NUCLEOTIDE SEQUENCE [LARGE SCALE GENOMIC DNA]</scope>
    <source>
        <strain evidence="2">Zhou-2022a</strain>
        <tissue evidence="2">Leaf</tissue>
    </source>
</reference>
<accession>A0AAW2D7L4</accession>
<dbReference type="GO" id="GO:0080019">
    <property type="term" value="F:alcohol-forming very long-chain fatty acyl-CoA reductase activity"/>
    <property type="evidence" value="ECO:0007669"/>
    <property type="project" value="InterPro"/>
</dbReference>